<accession>M4M8E4</accession>
<proteinExistence type="evidence at transcript level"/>
<sequence>MGMVEQRIAEYDVVAQDFCEIVGHTTEETQAHERVYFRKVLPLDIEAVGSLGSCDISEIDLQWNVRASECSLVEPNAVAIAQPTRLGPNDSTESCVDPFAPPAVSN</sequence>
<feature type="non-terminal residue" evidence="2">
    <location>
        <position position="106"/>
    </location>
</feature>
<dbReference type="AlphaFoldDB" id="M4M8E4"/>
<feature type="region of interest" description="Disordered" evidence="1">
    <location>
        <begin position="83"/>
        <end position="106"/>
    </location>
</feature>
<organism evidence="2">
    <name type="scientific">uncultured phototrophic eukaryote</name>
    <dbReference type="NCBI Taxonomy" id="172788"/>
    <lineage>
        <taxon>Eukaryota</taxon>
        <taxon>environmental samples</taxon>
    </lineage>
</organism>
<name>M4M8E4_9EUKA</name>
<gene>
    <name evidence="2" type="primary">CBA1</name>
</gene>
<evidence type="ECO:0000313" key="2">
    <source>
        <dbReference type="EMBL" id="AGG56725.1"/>
    </source>
</evidence>
<reference evidence="2" key="1">
    <citation type="journal article" date="2012" name="Proc. Natl. Acad. Sci. U.S.A.">
        <title>Influence of cobalamin scarcity on diatom molecular physiology and identification of a cobalamin acquisition protein.</title>
        <authorList>
            <person name="Bertrand E.M."/>
            <person name="Allen A.E."/>
            <person name="Dupont C.L."/>
            <person name="Norden-Krichmar T.M."/>
            <person name="Bai J."/>
            <person name="Valas R.E."/>
            <person name="Saito M.A."/>
        </authorList>
    </citation>
    <scope>NUCLEOTIDE SEQUENCE</scope>
</reference>
<feature type="non-terminal residue" evidence="2">
    <location>
        <position position="1"/>
    </location>
</feature>
<evidence type="ECO:0000256" key="1">
    <source>
        <dbReference type="SAM" id="MobiDB-lite"/>
    </source>
</evidence>
<dbReference type="EMBL" id="JX042654">
    <property type="protein sequence ID" value="AGG56725.1"/>
    <property type="molecule type" value="mRNA"/>
</dbReference>
<protein>
    <submittedName>
        <fullName evidence="2">Cobalamin acquisition protein 1</fullName>
    </submittedName>
</protein>